<protein>
    <submittedName>
        <fullName evidence="6">AcrR family transcriptional regulator</fullName>
    </submittedName>
</protein>
<dbReference type="PANTHER" id="PTHR30055:SF148">
    <property type="entry name" value="TETR-FAMILY TRANSCRIPTIONAL REGULATOR"/>
    <property type="match status" value="1"/>
</dbReference>
<accession>A0A841G210</accession>
<gene>
    <name evidence="6" type="ORF">HNR73_007584</name>
</gene>
<dbReference type="InterPro" id="IPR001647">
    <property type="entry name" value="HTH_TetR"/>
</dbReference>
<dbReference type="InterPro" id="IPR036271">
    <property type="entry name" value="Tet_transcr_reg_TetR-rel_C_sf"/>
</dbReference>
<dbReference type="SUPFAM" id="SSF48498">
    <property type="entry name" value="Tetracyclin repressor-like, C-terminal domain"/>
    <property type="match status" value="1"/>
</dbReference>
<dbReference type="InterPro" id="IPR009057">
    <property type="entry name" value="Homeodomain-like_sf"/>
</dbReference>
<dbReference type="Gene3D" id="1.10.10.60">
    <property type="entry name" value="Homeodomain-like"/>
    <property type="match status" value="1"/>
</dbReference>
<evidence type="ECO:0000313" key="7">
    <source>
        <dbReference type="Proteomes" id="UP000548476"/>
    </source>
</evidence>
<keyword evidence="1" id="KW-0805">Transcription regulation</keyword>
<dbReference type="PRINTS" id="PR00455">
    <property type="entry name" value="HTHTETR"/>
</dbReference>
<dbReference type="PROSITE" id="PS50977">
    <property type="entry name" value="HTH_TETR_2"/>
    <property type="match status" value="1"/>
</dbReference>
<proteinExistence type="predicted"/>
<dbReference type="InterPro" id="IPR011075">
    <property type="entry name" value="TetR_C"/>
</dbReference>
<dbReference type="AlphaFoldDB" id="A0A841G210"/>
<keyword evidence="2 4" id="KW-0238">DNA-binding</keyword>
<feature type="DNA-binding region" description="H-T-H motif" evidence="4">
    <location>
        <begin position="36"/>
        <end position="55"/>
    </location>
</feature>
<feature type="domain" description="HTH tetR-type" evidence="5">
    <location>
        <begin position="13"/>
        <end position="73"/>
    </location>
</feature>
<evidence type="ECO:0000256" key="1">
    <source>
        <dbReference type="ARBA" id="ARBA00023015"/>
    </source>
</evidence>
<dbReference type="GO" id="GO:0000976">
    <property type="term" value="F:transcription cis-regulatory region binding"/>
    <property type="evidence" value="ECO:0007669"/>
    <property type="project" value="TreeGrafter"/>
</dbReference>
<evidence type="ECO:0000256" key="2">
    <source>
        <dbReference type="ARBA" id="ARBA00023125"/>
    </source>
</evidence>
<dbReference type="GO" id="GO:0003700">
    <property type="term" value="F:DNA-binding transcription factor activity"/>
    <property type="evidence" value="ECO:0007669"/>
    <property type="project" value="TreeGrafter"/>
</dbReference>
<dbReference type="Proteomes" id="UP000548476">
    <property type="component" value="Unassembled WGS sequence"/>
</dbReference>
<dbReference type="EMBL" id="JACHGT010000024">
    <property type="protein sequence ID" value="MBB6039687.1"/>
    <property type="molecule type" value="Genomic_DNA"/>
</dbReference>
<keyword evidence="7" id="KW-1185">Reference proteome</keyword>
<evidence type="ECO:0000256" key="3">
    <source>
        <dbReference type="ARBA" id="ARBA00023163"/>
    </source>
</evidence>
<dbReference type="RefSeq" id="WP_184792767.1">
    <property type="nucleotide sequence ID" value="NZ_BONT01000028.1"/>
</dbReference>
<evidence type="ECO:0000313" key="6">
    <source>
        <dbReference type="EMBL" id="MBB6039687.1"/>
    </source>
</evidence>
<dbReference type="InterPro" id="IPR050109">
    <property type="entry name" value="HTH-type_TetR-like_transc_reg"/>
</dbReference>
<name>A0A841G210_9ACTN</name>
<keyword evidence="3" id="KW-0804">Transcription</keyword>
<comment type="caution">
    <text evidence="6">The sequence shown here is derived from an EMBL/GenBank/DDBJ whole genome shotgun (WGS) entry which is preliminary data.</text>
</comment>
<sequence>MAESENPRLRLNPERETAILDAVRALISEVGYDAMRIDQVAARAHASKATIYRRWTGKADLATAVLHRMNPRPPEHGSTGDLRADLIRVMHDHVGSKHHDEAFLAGIHPAFQRDDELRGMVREQLVKPFRDAVHQALTWAVERGELSPGLLENRLLPETLPAMCMRRKWLDVDQSDEDFYVELIDTLVLPLLRGLDQPVATTSG</sequence>
<organism evidence="6 7">
    <name type="scientific">Phytomonospora endophytica</name>
    <dbReference type="NCBI Taxonomy" id="714109"/>
    <lineage>
        <taxon>Bacteria</taxon>
        <taxon>Bacillati</taxon>
        <taxon>Actinomycetota</taxon>
        <taxon>Actinomycetes</taxon>
        <taxon>Micromonosporales</taxon>
        <taxon>Micromonosporaceae</taxon>
        <taxon>Phytomonospora</taxon>
    </lineage>
</organism>
<evidence type="ECO:0000256" key="4">
    <source>
        <dbReference type="PROSITE-ProRule" id="PRU00335"/>
    </source>
</evidence>
<dbReference type="Gene3D" id="1.10.357.10">
    <property type="entry name" value="Tetracycline Repressor, domain 2"/>
    <property type="match status" value="1"/>
</dbReference>
<dbReference type="Pfam" id="PF16859">
    <property type="entry name" value="TetR_C_11"/>
    <property type="match status" value="1"/>
</dbReference>
<dbReference type="SUPFAM" id="SSF46689">
    <property type="entry name" value="Homeodomain-like"/>
    <property type="match status" value="1"/>
</dbReference>
<evidence type="ECO:0000259" key="5">
    <source>
        <dbReference type="PROSITE" id="PS50977"/>
    </source>
</evidence>
<dbReference type="Pfam" id="PF00440">
    <property type="entry name" value="TetR_N"/>
    <property type="match status" value="1"/>
</dbReference>
<reference evidence="6 7" key="1">
    <citation type="submission" date="2020-08" db="EMBL/GenBank/DDBJ databases">
        <title>Genomic Encyclopedia of Type Strains, Phase IV (KMG-IV): sequencing the most valuable type-strain genomes for metagenomic binning, comparative biology and taxonomic classification.</title>
        <authorList>
            <person name="Goeker M."/>
        </authorList>
    </citation>
    <scope>NUCLEOTIDE SEQUENCE [LARGE SCALE GENOMIC DNA]</scope>
    <source>
        <strain evidence="6 7">YIM 65646</strain>
    </source>
</reference>
<dbReference type="PANTHER" id="PTHR30055">
    <property type="entry name" value="HTH-TYPE TRANSCRIPTIONAL REGULATOR RUTR"/>
    <property type="match status" value="1"/>
</dbReference>